<evidence type="ECO:0000256" key="1">
    <source>
        <dbReference type="SAM" id="Phobius"/>
    </source>
</evidence>
<proteinExistence type="predicted"/>
<dbReference type="Proteomes" id="UP000236569">
    <property type="component" value="Unassembled WGS sequence"/>
</dbReference>
<comment type="caution">
    <text evidence="2">The sequence shown here is derived from an EMBL/GenBank/DDBJ whole genome shotgun (WGS) entry which is preliminary data.</text>
</comment>
<dbReference type="RefSeq" id="WP_164973356.1">
    <property type="nucleotide sequence ID" value="NZ_BFAG01000002.1"/>
</dbReference>
<feature type="transmembrane region" description="Helical" evidence="1">
    <location>
        <begin position="133"/>
        <end position="154"/>
    </location>
</feature>
<name>A0A2I9D235_9DEIO</name>
<sequence length="160" mass="17283">MTSNPSPHIPGVHAEPSSSARTATGLLAYLLVGLSFGIVLVKSEAASWYRIQEMFRFESFHMFGLIGSAVLTGLVTTAMLRRSGVKSRDGQTIRVTDKEKGWRRYVFGGLTFGVGWGLAGVCPGPIFTLLGAGVWPMLVVLLFALLGTWAYGALQTRLPH</sequence>
<keyword evidence="1" id="KW-0812">Transmembrane</keyword>
<evidence type="ECO:0000313" key="2">
    <source>
        <dbReference type="EMBL" id="GBF04496.1"/>
    </source>
</evidence>
<dbReference type="InterPro" id="IPR046513">
    <property type="entry name" value="DUF6691"/>
</dbReference>
<feature type="transmembrane region" description="Helical" evidence="1">
    <location>
        <begin position="20"/>
        <end position="40"/>
    </location>
</feature>
<feature type="transmembrane region" description="Helical" evidence="1">
    <location>
        <begin position="105"/>
        <end position="127"/>
    </location>
</feature>
<gene>
    <name evidence="2" type="ORF">DAERI_020093</name>
</gene>
<dbReference type="Pfam" id="PF20398">
    <property type="entry name" value="DUF6691"/>
    <property type="match status" value="1"/>
</dbReference>
<dbReference type="AlphaFoldDB" id="A0A2I9D235"/>
<evidence type="ECO:0000313" key="3">
    <source>
        <dbReference type="Proteomes" id="UP000236569"/>
    </source>
</evidence>
<feature type="transmembrane region" description="Helical" evidence="1">
    <location>
        <begin position="60"/>
        <end position="80"/>
    </location>
</feature>
<reference evidence="3" key="1">
    <citation type="submission" date="2018-01" db="EMBL/GenBank/DDBJ databases">
        <title>Draft Genome Sequence of the Radioresistant Bacterium Deinococcus aerius TR0125, Isolated from the Higher Atmosphere above Japan.</title>
        <authorList>
            <person name="Satoh K."/>
            <person name="Arai H."/>
            <person name="Sanzen T."/>
            <person name="Kawaguchi Y."/>
            <person name="Hayashi H."/>
            <person name="Yokobori S."/>
            <person name="Yamagishi A."/>
            <person name="Oono Y."/>
            <person name="Narumi I."/>
        </authorList>
    </citation>
    <scope>NUCLEOTIDE SEQUENCE [LARGE SCALE GENOMIC DNA]</scope>
    <source>
        <strain evidence="3">TR0125</strain>
    </source>
</reference>
<dbReference type="EMBL" id="BFAG01000002">
    <property type="protein sequence ID" value="GBF04496.1"/>
    <property type="molecule type" value="Genomic_DNA"/>
</dbReference>
<keyword evidence="1" id="KW-0472">Membrane</keyword>
<keyword evidence="1" id="KW-1133">Transmembrane helix</keyword>
<keyword evidence="3" id="KW-1185">Reference proteome</keyword>
<organism evidence="2 3">
    <name type="scientific">Deinococcus aerius</name>
    <dbReference type="NCBI Taxonomy" id="200253"/>
    <lineage>
        <taxon>Bacteria</taxon>
        <taxon>Thermotogati</taxon>
        <taxon>Deinococcota</taxon>
        <taxon>Deinococci</taxon>
        <taxon>Deinococcales</taxon>
        <taxon>Deinococcaceae</taxon>
        <taxon>Deinococcus</taxon>
    </lineage>
</organism>
<protein>
    <submittedName>
        <fullName evidence="2">Transporter component</fullName>
    </submittedName>
</protein>
<accession>A0A2I9D235</accession>